<dbReference type="Proteomes" id="UP000240883">
    <property type="component" value="Unassembled WGS sequence"/>
</dbReference>
<name>A0A2T2PCT7_CORCC</name>
<dbReference type="EMBL" id="KZ678128">
    <property type="protein sequence ID" value="PSN75477.1"/>
    <property type="molecule type" value="Genomic_DNA"/>
</dbReference>
<keyword evidence="3" id="KW-1185">Reference proteome</keyword>
<evidence type="ECO:0000259" key="1">
    <source>
        <dbReference type="Pfam" id="PF06985"/>
    </source>
</evidence>
<dbReference type="PANTHER" id="PTHR33112">
    <property type="entry name" value="DOMAIN PROTEIN, PUTATIVE-RELATED"/>
    <property type="match status" value="1"/>
</dbReference>
<protein>
    <submittedName>
        <fullName evidence="2">HET-domain-containing protein</fullName>
    </submittedName>
</protein>
<dbReference type="OrthoDB" id="5428863at2759"/>
<evidence type="ECO:0000313" key="2">
    <source>
        <dbReference type="EMBL" id="PSN75477.1"/>
    </source>
</evidence>
<dbReference type="Pfam" id="PF06985">
    <property type="entry name" value="HET"/>
    <property type="match status" value="1"/>
</dbReference>
<feature type="domain" description="Heterokaryon incompatibility" evidence="1">
    <location>
        <begin position="225"/>
        <end position="358"/>
    </location>
</feature>
<evidence type="ECO:0000313" key="3">
    <source>
        <dbReference type="Proteomes" id="UP000240883"/>
    </source>
</evidence>
<dbReference type="InterPro" id="IPR010730">
    <property type="entry name" value="HET"/>
</dbReference>
<dbReference type="PANTHER" id="PTHR33112:SF1">
    <property type="entry name" value="HETEROKARYON INCOMPATIBILITY DOMAIN-CONTAINING PROTEIN"/>
    <property type="match status" value="1"/>
</dbReference>
<sequence length="701" mass="79794">MAETGYEAVGRSDTTVLQHSRDVSHNGLCEDCAKVDLNQGLTPAPEKADGYPMIYRLQRHQNLKPILNCKLHQFLEKELLQYLAINNIQFRYPNILENISSLELYAESSQALFSPTGTDRECDPTVGFRIRAAGSKLLTLVRGNRNIVTWVLPCAENEEKASRGVYGCVTRNTRIDWTIPKKWLEVCHKHHGKICGELEFELPTGFSVIDCESRQIIPASFGLEYAALSYVWGPATETILCHKQLPEAAPQVIEDAIKATISLGLKYLWVDRYCIDHTNSSEKHNVINSMGEIYKHAAITLIDAVGEEPTHGLSGISKDFKNRQNSLVVGGKTFVSVPALKKEVETSKWSSRGWTYQEGLLSRRRLVFTSSQLYFQCMRMHCCESVSTPKQLFQRQFDVNKSFDEIGFRVFPYNSIGTDGEIQDRINDYLKRQLSFESDLLNAYLGILQETRKTIEHISHFWGLPLSCLTAEITWQQSLPTALLWEPYPYRPGHQRTKFPSWSWIGWKSISPIALRPEIYAVNTGLSPAVHLQMLDGSIMGVDEYVSRGYDADSGVTLFRPLIHLTGWVARVKLVKWERASQGHKLCFGLYGGRKPAHDIPAMYTILARSLLVDMDLSQFHSRWWPMLLMTTRNRLFKESNATFKGLLMKPVENGFCEKLGVVQCNDQWDMEILSQTEGRFFSQDATTESLLLERRTITLV</sequence>
<reference evidence="2 3" key="1">
    <citation type="journal article" date="2018" name="Front. Microbiol.">
        <title>Genome-Wide Analysis of Corynespora cassiicola Leaf Fall Disease Putative Effectors.</title>
        <authorList>
            <person name="Lopez D."/>
            <person name="Ribeiro S."/>
            <person name="Label P."/>
            <person name="Fumanal B."/>
            <person name="Venisse J.S."/>
            <person name="Kohler A."/>
            <person name="de Oliveira R.R."/>
            <person name="Labutti K."/>
            <person name="Lipzen A."/>
            <person name="Lail K."/>
            <person name="Bauer D."/>
            <person name="Ohm R.A."/>
            <person name="Barry K.W."/>
            <person name="Spatafora J."/>
            <person name="Grigoriev I.V."/>
            <person name="Martin F.M."/>
            <person name="Pujade-Renaud V."/>
        </authorList>
    </citation>
    <scope>NUCLEOTIDE SEQUENCE [LARGE SCALE GENOMIC DNA]</scope>
    <source>
        <strain evidence="2 3">Philippines</strain>
    </source>
</reference>
<gene>
    <name evidence="2" type="ORF">BS50DRAFT_568122</name>
</gene>
<organism evidence="2 3">
    <name type="scientific">Corynespora cassiicola Philippines</name>
    <dbReference type="NCBI Taxonomy" id="1448308"/>
    <lineage>
        <taxon>Eukaryota</taxon>
        <taxon>Fungi</taxon>
        <taxon>Dikarya</taxon>
        <taxon>Ascomycota</taxon>
        <taxon>Pezizomycotina</taxon>
        <taxon>Dothideomycetes</taxon>
        <taxon>Pleosporomycetidae</taxon>
        <taxon>Pleosporales</taxon>
        <taxon>Corynesporascaceae</taxon>
        <taxon>Corynespora</taxon>
    </lineage>
</organism>
<accession>A0A2T2PCT7</accession>
<dbReference type="STRING" id="1448308.A0A2T2PCT7"/>
<dbReference type="AlphaFoldDB" id="A0A2T2PCT7"/>
<proteinExistence type="predicted"/>